<evidence type="ECO:0000313" key="1">
    <source>
        <dbReference type="EMBL" id="MFB9203354.1"/>
    </source>
</evidence>
<proteinExistence type="predicted"/>
<sequence length="187" mass="19785">MIAALFVAASLAVPGNFLLYEKAAAKKDPNPEHSWNVSGKKTAQLVVDPCQKARLGLAGRTAARTIVYTAVPDYSKSEQVILYSSPEAAAKAVGELRTAVRTCGTAGYRYSQAKVALGDEAVLVTGQAYDHGKPAVGGERAVVARRANALILYTVAGEWGKPAKADFSRQRKDAGTMLAKICELAEC</sequence>
<protein>
    <recommendedName>
        <fullName evidence="3">PknH-like extracellular domain-containing protein</fullName>
    </recommendedName>
</protein>
<dbReference type="RefSeq" id="WP_189646429.1">
    <property type="nucleotide sequence ID" value="NZ_BMRC01000002.1"/>
</dbReference>
<accession>A0ABV5IHZ4</accession>
<gene>
    <name evidence="1" type="ORF">ACFFV7_19335</name>
</gene>
<comment type="caution">
    <text evidence="1">The sequence shown here is derived from an EMBL/GenBank/DDBJ whole genome shotgun (WGS) entry which is preliminary data.</text>
</comment>
<organism evidence="1 2">
    <name type="scientific">Nonomuraea spiralis</name>
    <dbReference type="NCBI Taxonomy" id="46182"/>
    <lineage>
        <taxon>Bacteria</taxon>
        <taxon>Bacillati</taxon>
        <taxon>Actinomycetota</taxon>
        <taxon>Actinomycetes</taxon>
        <taxon>Streptosporangiales</taxon>
        <taxon>Streptosporangiaceae</taxon>
        <taxon>Nonomuraea</taxon>
    </lineage>
</organism>
<evidence type="ECO:0008006" key="3">
    <source>
        <dbReference type="Google" id="ProtNLM"/>
    </source>
</evidence>
<evidence type="ECO:0000313" key="2">
    <source>
        <dbReference type="Proteomes" id="UP001589647"/>
    </source>
</evidence>
<dbReference type="EMBL" id="JBHMEI010000013">
    <property type="protein sequence ID" value="MFB9203354.1"/>
    <property type="molecule type" value="Genomic_DNA"/>
</dbReference>
<reference evidence="1 2" key="1">
    <citation type="submission" date="2024-09" db="EMBL/GenBank/DDBJ databases">
        <authorList>
            <person name="Sun Q."/>
            <person name="Mori K."/>
        </authorList>
    </citation>
    <scope>NUCLEOTIDE SEQUENCE [LARGE SCALE GENOMIC DNA]</scope>
    <source>
        <strain evidence="1 2">CCM 3426</strain>
    </source>
</reference>
<name>A0ABV5IHZ4_9ACTN</name>
<keyword evidence="2" id="KW-1185">Reference proteome</keyword>
<dbReference type="Proteomes" id="UP001589647">
    <property type="component" value="Unassembled WGS sequence"/>
</dbReference>